<feature type="region of interest" description="Disordered" evidence="1">
    <location>
        <begin position="1"/>
        <end position="21"/>
    </location>
</feature>
<accession>A0A1D9FVY0</accession>
<organism evidence="2 3">
    <name type="scientific">Moorena producens (strain JHB)</name>
    <dbReference type="NCBI Taxonomy" id="1454205"/>
    <lineage>
        <taxon>Bacteria</taxon>
        <taxon>Bacillati</taxon>
        <taxon>Cyanobacteriota</taxon>
        <taxon>Cyanophyceae</taxon>
        <taxon>Coleofasciculales</taxon>
        <taxon>Coleofasciculaceae</taxon>
        <taxon>Moorena</taxon>
    </lineage>
</organism>
<proteinExistence type="predicted"/>
<dbReference type="Proteomes" id="UP000176944">
    <property type="component" value="Chromosome"/>
</dbReference>
<reference evidence="3" key="1">
    <citation type="submission" date="2016-10" db="EMBL/GenBank/DDBJ databases">
        <title>Comparative genomics uncovers the prolific and rare metabolic potential of the cyanobacterial genus Moorea.</title>
        <authorList>
            <person name="Leao T."/>
            <person name="Castelao G."/>
            <person name="Korobeynikov A."/>
            <person name="Monroe E.A."/>
            <person name="Podell S."/>
            <person name="Glukhov E."/>
            <person name="Allen E."/>
            <person name="Gerwick W.H."/>
            <person name="Gerwick L."/>
        </authorList>
    </citation>
    <scope>NUCLEOTIDE SEQUENCE [LARGE SCALE GENOMIC DNA]</scope>
    <source>
        <strain evidence="3">JHB</strain>
    </source>
</reference>
<dbReference type="EMBL" id="CP017708">
    <property type="protein sequence ID" value="AOY79538.1"/>
    <property type="molecule type" value="Genomic_DNA"/>
</dbReference>
<gene>
    <name evidence="2" type="ORF">BJP36_06025</name>
</gene>
<name>A0A1D9FVY0_MOOP1</name>
<evidence type="ECO:0000313" key="2">
    <source>
        <dbReference type="EMBL" id="AOY79538.1"/>
    </source>
</evidence>
<dbReference type="AlphaFoldDB" id="A0A1D9FVY0"/>
<evidence type="ECO:0000256" key="1">
    <source>
        <dbReference type="SAM" id="MobiDB-lite"/>
    </source>
</evidence>
<evidence type="ECO:0000313" key="3">
    <source>
        <dbReference type="Proteomes" id="UP000176944"/>
    </source>
</evidence>
<sequence>MKQPCLNKGGMESGIGNRESGVMTTEFDNAFPDGRKHVNAMAIRNDSFFIIIKGTADLGTGNRE</sequence>
<protein>
    <submittedName>
        <fullName evidence="2">Uncharacterized protein</fullName>
    </submittedName>
</protein>